<accession>A0ABT6X4Q6</accession>
<dbReference type="InterPro" id="IPR036237">
    <property type="entry name" value="Xyl_isomerase-like_sf"/>
</dbReference>
<reference evidence="4" key="1">
    <citation type="submission" date="2023-05" db="EMBL/GenBank/DDBJ databases">
        <title>Limnohabitans sp. strain HM2-2 Genome sequencing and assembly.</title>
        <authorList>
            <person name="Jung Y."/>
        </authorList>
    </citation>
    <scope>NUCLEOTIDE SEQUENCE</scope>
    <source>
        <strain evidence="4">HM2-2</strain>
    </source>
</reference>
<keyword evidence="5" id="KW-1185">Reference proteome</keyword>
<dbReference type="InterPro" id="IPR050417">
    <property type="entry name" value="Sugar_Epim/Isomerase"/>
</dbReference>
<name>A0ABT6X4Q6_9BURK</name>
<dbReference type="InterPro" id="IPR053398">
    <property type="entry name" value="HPT_OtnI_isomerases"/>
</dbReference>
<dbReference type="SUPFAM" id="SSF51658">
    <property type="entry name" value="Xylose isomerase-like"/>
    <property type="match status" value="1"/>
</dbReference>
<evidence type="ECO:0000313" key="4">
    <source>
        <dbReference type="EMBL" id="MDI9232952.1"/>
    </source>
</evidence>
<proteinExistence type="inferred from homology"/>
<evidence type="ECO:0000313" key="5">
    <source>
        <dbReference type="Proteomes" id="UP001431902"/>
    </source>
</evidence>
<dbReference type="PANTHER" id="PTHR43489">
    <property type="entry name" value="ISOMERASE"/>
    <property type="match status" value="1"/>
</dbReference>
<sequence>MPRFAANLSMMYPDLPFLDRFEAAAQDGFKAVEYLFPYAFPAQELAARLKANGLQQVLFNTPSGGTDTDSFAKAWESGSRGTASVPGREAEFRTGFAQALDYAEALNCPRIHAMVGLRGEGASGEAADATLVSNLQWAAREAAKAGRDVLIEPINTRSVPGFHLNRQDHALRIVQAVGAANVKVQMDLFHCQIVEGDLSTKIAQYLPTGRVGHFQIAEVPHRHEPGTGEVNWAHIFKTIDEVSAACGWDGWIGCEYNPADASVGGTSRGLSWARGYL</sequence>
<dbReference type="PIRSF" id="PIRSF006241">
    <property type="entry name" value="HyI"/>
    <property type="match status" value="1"/>
</dbReference>
<dbReference type="InterPro" id="IPR026040">
    <property type="entry name" value="HyI-like"/>
</dbReference>
<organism evidence="4 5">
    <name type="scientific">Limnohabitans lacus</name>
    <dbReference type="NCBI Taxonomy" id="3045173"/>
    <lineage>
        <taxon>Bacteria</taxon>
        <taxon>Pseudomonadati</taxon>
        <taxon>Pseudomonadota</taxon>
        <taxon>Betaproteobacteria</taxon>
        <taxon>Burkholderiales</taxon>
        <taxon>Comamonadaceae</taxon>
        <taxon>Limnohabitans</taxon>
    </lineage>
</organism>
<feature type="domain" description="Xylose isomerase-like TIM barrel" evidence="3">
    <location>
        <begin position="21"/>
        <end position="274"/>
    </location>
</feature>
<keyword evidence="1 2" id="KW-0413">Isomerase</keyword>
<dbReference type="GO" id="GO:0016853">
    <property type="term" value="F:isomerase activity"/>
    <property type="evidence" value="ECO:0007669"/>
    <property type="project" value="UniProtKB-KW"/>
</dbReference>
<dbReference type="InterPro" id="IPR013022">
    <property type="entry name" value="Xyl_isomerase-like_TIM-brl"/>
</dbReference>
<dbReference type="NCBIfam" id="NF043033">
    <property type="entry name" value="OxoTetrIsom"/>
    <property type="match status" value="1"/>
</dbReference>
<evidence type="ECO:0000256" key="2">
    <source>
        <dbReference type="PIRNR" id="PIRNR006241"/>
    </source>
</evidence>
<dbReference type="PANTHER" id="PTHR43489:SF13">
    <property type="entry name" value="HYDROXYPYRUVATE ISOMERASE"/>
    <property type="match status" value="1"/>
</dbReference>
<gene>
    <name evidence="4" type="ORF">QLQ16_03785</name>
</gene>
<dbReference type="RefSeq" id="WP_283223352.1">
    <property type="nucleotide sequence ID" value="NZ_JASGBH010000002.1"/>
</dbReference>
<evidence type="ECO:0000259" key="3">
    <source>
        <dbReference type="Pfam" id="PF01261"/>
    </source>
</evidence>
<evidence type="ECO:0000256" key="1">
    <source>
        <dbReference type="ARBA" id="ARBA00023235"/>
    </source>
</evidence>
<dbReference type="Gene3D" id="3.20.20.150">
    <property type="entry name" value="Divalent-metal-dependent TIM barrel enzymes"/>
    <property type="match status" value="1"/>
</dbReference>
<dbReference type="Proteomes" id="UP001431902">
    <property type="component" value="Unassembled WGS sequence"/>
</dbReference>
<protein>
    <submittedName>
        <fullName evidence="4">Hydroxypyruvate isomerase family protein</fullName>
    </submittedName>
</protein>
<dbReference type="EMBL" id="JASGBH010000002">
    <property type="protein sequence ID" value="MDI9232952.1"/>
    <property type="molecule type" value="Genomic_DNA"/>
</dbReference>
<comment type="caution">
    <text evidence="4">The sequence shown here is derived from an EMBL/GenBank/DDBJ whole genome shotgun (WGS) entry which is preliminary data.</text>
</comment>
<dbReference type="Pfam" id="PF01261">
    <property type="entry name" value="AP_endonuc_2"/>
    <property type="match status" value="1"/>
</dbReference>
<comment type="similarity">
    <text evidence="2">Belongs to the hyi family.</text>
</comment>